<name>A0ABZ0NDK7_CERBT</name>
<feature type="domain" description="FAD-binding" evidence="6">
    <location>
        <begin position="48"/>
        <end position="89"/>
    </location>
</feature>
<dbReference type="RefSeq" id="XP_065458267.1">
    <property type="nucleotide sequence ID" value="XM_065602195.1"/>
</dbReference>
<proteinExistence type="predicted"/>
<keyword evidence="4" id="KW-0560">Oxidoreductase</keyword>
<dbReference type="EMBL" id="CP134185">
    <property type="protein sequence ID" value="WPA97590.1"/>
    <property type="molecule type" value="Genomic_DNA"/>
</dbReference>
<evidence type="ECO:0000256" key="1">
    <source>
        <dbReference type="ARBA" id="ARBA00001974"/>
    </source>
</evidence>
<dbReference type="PANTHER" id="PTHR47178">
    <property type="entry name" value="MONOOXYGENASE, FAD-BINDING"/>
    <property type="match status" value="1"/>
</dbReference>
<dbReference type="Pfam" id="PF01494">
    <property type="entry name" value="FAD_binding_3"/>
    <property type="match status" value="1"/>
</dbReference>
<dbReference type="Proteomes" id="UP001302367">
    <property type="component" value="Chromosome 2"/>
</dbReference>
<protein>
    <recommendedName>
        <fullName evidence="6">FAD-binding domain-containing protein</fullName>
    </recommendedName>
</protein>
<comment type="cofactor">
    <cofactor evidence="1">
        <name>FAD</name>
        <dbReference type="ChEBI" id="CHEBI:57692"/>
    </cofactor>
</comment>
<dbReference type="PANTHER" id="PTHR47178:SF3">
    <property type="entry name" value="FAD-BINDING DOMAIN-CONTAINING PROTEIN"/>
    <property type="match status" value="1"/>
</dbReference>
<evidence type="ECO:0000256" key="3">
    <source>
        <dbReference type="ARBA" id="ARBA00022827"/>
    </source>
</evidence>
<dbReference type="GeneID" id="90643802"/>
<dbReference type="InterPro" id="IPR002938">
    <property type="entry name" value="FAD-bd"/>
</dbReference>
<keyword evidence="5" id="KW-0503">Monooxygenase</keyword>
<keyword evidence="8" id="KW-1185">Reference proteome</keyword>
<evidence type="ECO:0000256" key="5">
    <source>
        <dbReference type="ARBA" id="ARBA00023033"/>
    </source>
</evidence>
<evidence type="ECO:0000313" key="7">
    <source>
        <dbReference type="EMBL" id="WPA97590.1"/>
    </source>
</evidence>
<dbReference type="SUPFAM" id="SSF51905">
    <property type="entry name" value="FAD/NAD(P)-binding domain"/>
    <property type="match status" value="1"/>
</dbReference>
<sequence length="143" mass="16123">MRRENEMLQSGIDQFEAKDQTLAAKSLAQKSVCISIWEPFPIPNEAWNGRIALVGDAGHAMSFHRGQGLNHGIADALKLVEALVEVELGVMTHKEAVLEYEKVMIYRAGQEVKISKLNTEMMQDWEKFMASPFMERGGDKKED</sequence>
<keyword evidence="3" id="KW-0274">FAD</keyword>
<dbReference type="Gene3D" id="3.50.50.60">
    <property type="entry name" value="FAD/NAD(P)-binding domain"/>
    <property type="match status" value="1"/>
</dbReference>
<evidence type="ECO:0000256" key="2">
    <source>
        <dbReference type="ARBA" id="ARBA00022630"/>
    </source>
</evidence>
<dbReference type="InterPro" id="IPR036188">
    <property type="entry name" value="FAD/NAD-bd_sf"/>
</dbReference>
<organism evidence="7 8">
    <name type="scientific">Cercospora beticola</name>
    <name type="common">Sugarbeet leaf spot fungus</name>
    <dbReference type="NCBI Taxonomy" id="122368"/>
    <lineage>
        <taxon>Eukaryota</taxon>
        <taxon>Fungi</taxon>
        <taxon>Dikarya</taxon>
        <taxon>Ascomycota</taxon>
        <taxon>Pezizomycotina</taxon>
        <taxon>Dothideomycetes</taxon>
        <taxon>Dothideomycetidae</taxon>
        <taxon>Mycosphaerellales</taxon>
        <taxon>Mycosphaerellaceae</taxon>
        <taxon>Cercospora</taxon>
    </lineage>
</organism>
<reference evidence="7 8" key="1">
    <citation type="submission" date="2023-09" db="EMBL/GenBank/DDBJ databases">
        <title>Complete-Gapless Cercospora beticola genome.</title>
        <authorList>
            <person name="Wyatt N.A."/>
            <person name="Spanner R.E."/>
            <person name="Bolton M.D."/>
        </authorList>
    </citation>
    <scope>NUCLEOTIDE SEQUENCE [LARGE SCALE GENOMIC DNA]</scope>
    <source>
        <strain evidence="7">Cb09-40</strain>
    </source>
</reference>
<accession>A0ABZ0NDK7</accession>
<evidence type="ECO:0000256" key="4">
    <source>
        <dbReference type="ARBA" id="ARBA00023002"/>
    </source>
</evidence>
<gene>
    <name evidence="7" type="ORF">RHO25_002200</name>
</gene>
<evidence type="ECO:0000259" key="6">
    <source>
        <dbReference type="Pfam" id="PF01494"/>
    </source>
</evidence>
<evidence type="ECO:0000313" key="8">
    <source>
        <dbReference type="Proteomes" id="UP001302367"/>
    </source>
</evidence>
<keyword evidence="2" id="KW-0285">Flavoprotein</keyword>